<comment type="caution">
    <text evidence="3">The sequence shown here is derived from an EMBL/GenBank/DDBJ whole genome shotgun (WGS) entry which is preliminary data.</text>
</comment>
<feature type="domain" description="S1 motif" evidence="2">
    <location>
        <begin position="116"/>
        <end position="198"/>
    </location>
</feature>
<organism evidence="3 4">
    <name type="scientific">Effrenium voratum</name>
    <dbReference type="NCBI Taxonomy" id="2562239"/>
    <lineage>
        <taxon>Eukaryota</taxon>
        <taxon>Sar</taxon>
        <taxon>Alveolata</taxon>
        <taxon>Dinophyceae</taxon>
        <taxon>Suessiales</taxon>
        <taxon>Symbiodiniaceae</taxon>
        <taxon>Effrenium</taxon>
    </lineage>
</organism>
<accession>A0AA36N9D8</accession>
<dbReference type="Pfam" id="PF00575">
    <property type="entry name" value="S1"/>
    <property type="match status" value="1"/>
</dbReference>
<evidence type="ECO:0000256" key="1">
    <source>
        <dbReference type="SAM" id="MobiDB-lite"/>
    </source>
</evidence>
<evidence type="ECO:0000313" key="4">
    <source>
        <dbReference type="Proteomes" id="UP001178507"/>
    </source>
</evidence>
<evidence type="ECO:0000259" key="2">
    <source>
        <dbReference type="PROSITE" id="PS50126"/>
    </source>
</evidence>
<dbReference type="GO" id="GO:0003676">
    <property type="term" value="F:nucleic acid binding"/>
    <property type="evidence" value="ECO:0007669"/>
    <property type="project" value="InterPro"/>
</dbReference>
<sequence length="378" mass="42490">MTAQEFLEEDEEPQDGWHWAKLLVVRGGQGAIMKLAGCKQKAWLPQEQMRPKVTPSEQEILRALGKPVKIWLDTGLRHTGLPVATMWKEDEEQDIRKARYRMRTERVKELQAQDPNQWLEGKVASVKPFGIFVDLGSDVQVLVGTKHIPEECVRILPGGPDAGFQMPDFDPGNDVELRVLGYKGRSRSGQDQFSCTMLPVPVRGKGGKGKDRERKGSGKHGGSESGYSVWAPHRHLESETTLARQEHFEVTALKPELLEEQYGQRDRRAALARKGFAVVDYATSMQLAEVFKAKSEKSENKPEAARSMAVWLVFENKRKQIGTIWTYASTTTSEKERQAVTLAMNQYAEAVQAGANIQKVDVDFHWVQIKLFTGGGVF</sequence>
<dbReference type="SUPFAM" id="SSF50249">
    <property type="entry name" value="Nucleic acid-binding proteins"/>
    <property type="match status" value="1"/>
</dbReference>
<reference evidence="3" key="1">
    <citation type="submission" date="2023-08" db="EMBL/GenBank/DDBJ databases">
        <authorList>
            <person name="Chen Y."/>
            <person name="Shah S."/>
            <person name="Dougan E. K."/>
            <person name="Thang M."/>
            <person name="Chan C."/>
        </authorList>
    </citation>
    <scope>NUCLEOTIDE SEQUENCE</scope>
</reference>
<dbReference type="Gene3D" id="2.40.50.140">
    <property type="entry name" value="Nucleic acid-binding proteins"/>
    <property type="match status" value="1"/>
</dbReference>
<dbReference type="AlphaFoldDB" id="A0AA36N9D8"/>
<proteinExistence type="predicted"/>
<feature type="region of interest" description="Disordered" evidence="1">
    <location>
        <begin position="190"/>
        <end position="230"/>
    </location>
</feature>
<gene>
    <name evidence="3" type="ORF">EVOR1521_LOCUS19693</name>
</gene>
<dbReference type="PROSITE" id="PS50126">
    <property type="entry name" value="S1"/>
    <property type="match status" value="1"/>
</dbReference>
<evidence type="ECO:0000313" key="3">
    <source>
        <dbReference type="EMBL" id="CAJ1395226.1"/>
    </source>
</evidence>
<name>A0AA36N9D8_9DINO</name>
<dbReference type="Proteomes" id="UP001178507">
    <property type="component" value="Unassembled WGS sequence"/>
</dbReference>
<dbReference type="InterPro" id="IPR012340">
    <property type="entry name" value="NA-bd_OB-fold"/>
</dbReference>
<keyword evidence="4" id="KW-1185">Reference proteome</keyword>
<protein>
    <recommendedName>
        <fullName evidence="2">S1 motif domain-containing protein</fullName>
    </recommendedName>
</protein>
<dbReference type="EMBL" id="CAUJNA010003101">
    <property type="protein sequence ID" value="CAJ1395226.1"/>
    <property type="molecule type" value="Genomic_DNA"/>
</dbReference>
<dbReference type="InterPro" id="IPR003029">
    <property type="entry name" value="S1_domain"/>
</dbReference>